<name>A0A1R3GIK1_9ROSI</name>
<dbReference type="OrthoDB" id="10314614at2759"/>
<evidence type="ECO:0000313" key="2">
    <source>
        <dbReference type="Proteomes" id="UP000187203"/>
    </source>
</evidence>
<proteinExistence type="predicted"/>
<dbReference type="EMBL" id="AWUE01022473">
    <property type="protein sequence ID" value="OMO57923.1"/>
    <property type="molecule type" value="Genomic_DNA"/>
</dbReference>
<organism evidence="1 2">
    <name type="scientific">Corchorus olitorius</name>
    <dbReference type="NCBI Taxonomy" id="93759"/>
    <lineage>
        <taxon>Eukaryota</taxon>
        <taxon>Viridiplantae</taxon>
        <taxon>Streptophyta</taxon>
        <taxon>Embryophyta</taxon>
        <taxon>Tracheophyta</taxon>
        <taxon>Spermatophyta</taxon>
        <taxon>Magnoliopsida</taxon>
        <taxon>eudicotyledons</taxon>
        <taxon>Gunneridae</taxon>
        <taxon>Pentapetalae</taxon>
        <taxon>rosids</taxon>
        <taxon>malvids</taxon>
        <taxon>Malvales</taxon>
        <taxon>Malvaceae</taxon>
        <taxon>Grewioideae</taxon>
        <taxon>Apeibeae</taxon>
        <taxon>Corchorus</taxon>
    </lineage>
</organism>
<accession>A0A1R3GIK1</accession>
<sequence length="46" mass="5135">MAGIVVAGASIYSDFVKTFKEKLEMLKAKREAVNGEKIIKPDHQRS</sequence>
<evidence type="ECO:0000313" key="1">
    <source>
        <dbReference type="EMBL" id="OMO57923.1"/>
    </source>
</evidence>
<protein>
    <submittedName>
        <fullName evidence="1">Uncharacterized protein</fullName>
    </submittedName>
</protein>
<reference evidence="2" key="1">
    <citation type="submission" date="2013-09" db="EMBL/GenBank/DDBJ databases">
        <title>Corchorus olitorius genome sequencing.</title>
        <authorList>
            <person name="Alam M."/>
            <person name="Haque M.S."/>
            <person name="Islam M.S."/>
            <person name="Emdad E.M."/>
            <person name="Islam M.M."/>
            <person name="Ahmed B."/>
            <person name="Halim A."/>
            <person name="Hossen Q.M.M."/>
            <person name="Hossain M.Z."/>
            <person name="Ahmed R."/>
            <person name="Khan M.M."/>
            <person name="Islam R."/>
            <person name="Rashid M.M."/>
            <person name="Khan S.A."/>
            <person name="Rahman M.S."/>
            <person name="Alam M."/>
            <person name="Yahiya A.S."/>
            <person name="Khan M.S."/>
            <person name="Azam M.S."/>
            <person name="Haque T."/>
            <person name="Lashkar M.Z.H."/>
            <person name="Akhand A.I."/>
            <person name="Morshed G."/>
            <person name="Roy S."/>
            <person name="Uddin K.S."/>
            <person name="Rabeya T."/>
            <person name="Hossain A.S."/>
            <person name="Chowdhury A."/>
            <person name="Snigdha A.R."/>
            <person name="Mortoza M.S."/>
            <person name="Matin S.A."/>
            <person name="Hoque S.M.E."/>
            <person name="Islam M.K."/>
            <person name="Roy D.K."/>
            <person name="Haider R."/>
            <person name="Moosa M.M."/>
            <person name="Elias S.M."/>
            <person name="Hasan A.M."/>
            <person name="Jahan S."/>
            <person name="Shafiuddin M."/>
            <person name="Mahmood N."/>
            <person name="Shommy N.S."/>
        </authorList>
    </citation>
    <scope>NUCLEOTIDE SEQUENCE [LARGE SCALE GENOMIC DNA]</scope>
    <source>
        <strain evidence="2">cv. O-4</strain>
    </source>
</reference>
<gene>
    <name evidence="1" type="ORF">COLO4_34988</name>
</gene>
<comment type="caution">
    <text evidence="1">The sequence shown here is derived from an EMBL/GenBank/DDBJ whole genome shotgun (WGS) entry which is preliminary data.</text>
</comment>
<dbReference type="Proteomes" id="UP000187203">
    <property type="component" value="Unassembled WGS sequence"/>
</dbReference>
<keyword evidence="2" id="KW-1185">Reference proteome</keyword>
<dbReference type="AlphaFoldDB" id="A0A1R3GIK1"/>